<gene>
    <name evidence="1" type="ORF">C2R22_08815</name>
</gene>
<dbReference type="GeneID" id="35592187"/>
<reference evidence="1 2" key="1">
    <citation type="submission" date="2018-01" db="EMBL/GenBank/DDBJ databases">
        <title>Complete genome sequence of Salinigranum rubrum GX10T, an extremely halophilic archaeon isolated from a marine solar saltern.</title>
        <authorList>
            <person name="Han S."/>
        </authorList>
    </citation>
    <scope>NUCLEOTIDE SEQUENCE [LARGE SCALE GENOMIC DNA]</scope>
    <source>
        <strain evidence="1 2">GX10</strain>
    </source>
</reference>
<dbReference type="RefSeq" id="WP_103425425.1">
    <property type="nucleotide sequence ID" value="NZ_CP026309.1"/>
</dbReference>
<name>A0A2I8VIH5_9EURY</name>
<dbReference type="KEGG" id="srub:C2R22_08815"/>
<protein>
    <submittedName>
        <fullName evidence="1">Uncharacterized protein</fullName>
    </submittedName>
</protein>
<accession>A0A2I8VIH5</accession>
<keyword evidence="2" id="KW-1185">Reference proteome</keyword>
<sequence>MELVGATEDDVDTLVVLHVVDLFVDEAYRNRGHGCGAVLRGLRVRGETGPVHAPPEGGFAVVTHRVA</sequence>
<proteinExistence type="predicted"/>
<evidence type="ECO:0000313" key="1">
    <source>
        <dbReference type="EMBL" id="AUV81737.1"/>
    </source>
</evidence>
<evidence type="ECO:0000313" key="2">
    <source>
        <dbReference type="Proteomes" id="UP000236584"/>
    </source>
</evidence>
<organism evidence="1 2">
    <name type="scientific">Salinigranum rubrum</name>
    <dbReference type="NCBI Taxonomy" id="755307"/>
    <lineage>
        <taxon>Archaea</taxon>
        <taxon>Methanobacteriati</taxon>
        <taxon>Methanobacteriota</taxon>
        <taxon>Stenosarchaea group</taxon>
        <taxon>Halobacteria</taxon>
        <taxon>Halobacteriales</taxon>
        <taxon>Haloferacaceae</taxon>
        <taxon>Salinigranum</taxon>
    </lineage>
</organism>
<dbReference type="AlphaFoldDB" id="A0A2I8VIH5"/>
<dbReference type="Proteomes" id="UP000236584">
    <property type="component" value="Chromosome"/>
</dbReference>
<dbReference type="EMBL" id="CP026309">
    <property type="protein sequence ID" value="AUV81737.1"/>
    <property type="molecule type" value="Genomic_DNA"/>
</dbReference>